<evidence type="ECO:0000313" key="4">
    <source>
        <dbReference type="EMBL" id="MBB4279500.1"/>
    </source>
</evidence>
<dbReference type="RefSeq" id="WP_183931065.1">
    <property type="nucleotide sequence ID" value="NZ_JACIGM010000029.1"/>
</dbReference>
<accession>A0A7W6WIX0</accession>
<dbReference type="Gene3D" id="3.90.25.10">
    <property type="entry name" value="UDP-galactose 4-epimerase, domain 1"/>
    <property type="match status" value="1"/>
</dbReference>
<dbReference type="SUPFAM" id="SSF51735">
    <property type="entry name" value="NAD(P)-binding Rossmann-fold domains"/>
    <property type="match status" value="1"/>
</dbReference>
<proteinExistence type="inferred from homology"/>
<dbReference type="InterPro" id="IPR036291">
    <property type="entry name" value="NAD(P)-bd_dom_sf"/>
</dbReference>
<name>A0A7W6WIX0_9HYPH</name>
<dbReference type="PANTHER" id="PTHR42748:SF7">
    <property type="entry name" value="NMRA LIKE REDOX SENSOR 1-RELATED"/>
    <property type="match status" value="1"/>
</dbReference>
<comment type="caution">
    <text evidence="4">The sequence shown here is derived from an EMBL/GenBank/DDBJ whole genome shotgun (WGS) entry which is preliminary data.</text>
</comment>
<feature type="domain" description="NmrA-like" evidence="3">
    <location>
        <begin position="8"/>
        <end position="302"/>
    </location>
</feature>
<dbReference type="Proteomes" id="UP000533641">
    <property type="component" value="Unassembled WGS sequence"/>
</dbReference>
<evidence type="ECO:0000256" key="1">
    <source>
        <dbReference type="ARBA" id="ARBA00006328"/>
    </source>
</evidence>
<evidence type="ECO:0000256" key="2">
    <source>
        <dbReference type="ARBA" id="ARBA00022857"/>
    </source>
</evidence>
<keyword evidence="2" id="KW-0521">NADP</keyword>
<dbReference type="EMBL" id="JACIGM010000029">
    <property type="protein sequence ID" value="MBB4279500.1"/>
    <property type="molecule type" value="Genomic_DNA"/>
</dbReference>
<sequence length="317" mass="35036">MSTEQMPLIAVVGATSKQGRSVATALLKSKQYRVRALTRNRYSAGARSLADLGAEVVVAPLGLGHEKDLVTAFKGADGAYLMTPQLLPQDNAEFVLGKQLADAAVEAGVGHIVFSTLENVAKISGGRKFTPHFTDKALVADYIRTLPITHSFVSLAFFYTNLLEYYVPQMDGDTLLMPIYLPEDFRAPFVDPVTATGPAVLSVLSDPHTFKGKTIPIVGDILSPREMVDTFQRVTGVKAEYRSAFEREELLKFFPGFAANELLVDELIGMVEFAVEYGYFGKEHDLEWSRRLNPETLSWEQFLKSTGWRGDKTQFGL</sequence>
<protein>
    <submittedName>
        <fullName evidence="4">Uncharacterized protein YbjT (DUF2867 family)</fullName>
    </submittedName>
</protein>
<organism evidence="4 5">
    <name type="scientific">Rhizobium mongolense</name>
    <dbReference type="NCBI Taxonomy" id="57676"/>
    <lineage>
        <taxon>Bacteria</taxon>
        <taxon>Pseudomonadati</taxon>
        <taxon>Pseudomonadota</taxon>
        <taxon>Alphaproteobacteria</taxon>
        <taxon>Hyphomicrobiales</taxon>
        <taxon>Rhizobiaceae</taxon>
        <taxon>Rhizobium/Agrobacterium group</taxon>
        <taxon>Rhizobium</taxon>
    </lineage>
</organism>
<dbReference type="AlphaFoldDB" id="A0A7W6WIX0"/>
<dbReference type="CDD" id="cd05251">
    <property type="entry name" value="NmrA_like_SDR_a"/>
    <property type="match status" value="1"/>
</dbReference>
<reference evidence="4 5" key="1">
    <citation type="submission" date="2020-08" db="EMBL/GenBank/DDBJ databases">
        <title>Genomic Encyclopedia of Type Strains, Phase IV (KMG-V): Genome sequencing to study the core and pangenomes of soil and plant-associated prokaryotes.</title>
        <authorList>
            <person name="Whitman W."/>
        </authorList>
    </citation>
    <scope>NUCLEOTIDE SEQUENCE [LARGE SCALE GENOMIC DNA]</scope>
    <source>
        <strain evidence="4 5">SEMIA 402</strain>
    </source>
</reference>
<evidence type="ECO:0000313" key="5">
    <source>
        <dbReference type="Proteomes" id="UP000533641"/>
    </source>
</evidence>
<dbReference type="InterPro" id="IPR051164">
    <property type="entry name" value="NmrA-like_oxidored"/>
</dbReference>
<dbReference type="Pfam" id="PF05368">
    <property type="entry name" value="NmrA"/>
    <property type="match status" value="1"/>
</dbReference>
<evidence type="ECO:0000259" key="3">
    <source>
        <dbReference type="Pfam" id="PF05368"/>
    </source>
</evidence>
<dbReference type="InterPro" id="IPR008030">
    <property type="entry name" value="NmrA-like"/>
</dbReference>
<comment type="similarity">
    <text evidence="1">Belongs to the NmrA-type oxidoreductase family.</text>
</comment>
<dbReference type="Gene3D" id="3.40.50.720">
    <property type="entry name" value="NAD(P)-binding Rossmann-like Domain"/>
    <property type="match status" value="1"/>
</dbReference>
<gene>
    <name evidence="4" type="ORF">GGE12_007317</name>
</gene>
<dbReference type="PANTHER" id="PTHR42748">
    <property type="entry name" value="NITROGEN METABOLITE REPRESSION PROTEIN NMRA FAMILY MEMBER"/>
    <property type="match status" value="1"/>
</dbReference>